<dbReference type="EMBL" id="DXBU01000185">
    <property type="protein sequence ID" value="HIZ23815.1"/>
    <property type="molecule type" value="Genomic_DNA"/>
</dbReference>
<feature type="transmembrane region" description="Helical" evidence="1">
    <location>
        <begin position="129"/>
        <end position="155"/>
    </location>
</feature>
<organism evidence="2 3">
    <name type="scientific">Candidatus Blautia faecigallinarum</name>
    <dbReference type="NCBI Taxonomy" id="2838488"/>
    <lineage>
        <taxon>Bacteria</taxon>
        <taxon>Bacillati</taxon>
        <taxon>Bacillota</taxon>
        <taxon>Clostridia</taxon>
        <taxon>Lachnospirales</taxon>
        <taxon>Lachnospiraceae</taxon>
        <taxon>Blautia</taxon>
    </lineage>
</organism>
<proteinExistence type="predicted"/>
<evidence type="ECO:0000313" key="3">
    <source>
        <dbReference type="Proteomes" id="UP000824041"/>
    </source>
</evidence>
<evidence type="ECO:0000313" key="2">
    <source>
        <dbReference type="EMBL" id="HIZ23815.1"/>
    </source>
</evidence>
<dbReference type="InterPro" id="IPR021205">
    <property type="entry name" value="Lanti_perm_SpaE/MutE/EpiE-like"/>
</dbReference>
<protein>
    <submittedName>
        <fullName evidence="2">Lantibiotic immunity ABC transporter MutE/EpiE family permease subunit</fullName>
    </submittedName>
</protein>
<keyword evidence="1" id="KW-1133">Transmembrane helix</keyword>
<dbReference type="NCBIfam" id="TIGR03732">
    <property type="entry name" value="lanti_perm_MutE"/>
    <property type="match status" value="1"/>
</dbReference>
<reference evidence="2" key="1">
    <citation type="journal article" date="2021" name="PeerJ">
        <title>Extensive microbial diversity within the chicken gut microbiome revealed by metagenomics and culture.</title>
        <authorList>
            <person name="Gilroy R."/>
            <person name="Ravi A."/>
            <person name="Getino M."/>
            <person name="Pursley I."/>
            <person name="Horton D.L."/>
            <person name="Alikhan N.F."/>
            <person name="Baker D."/>
            <person name="Gharbi K."/>
            <person name="Hall N."/>
            <person name="Watson M."/>
            <person name="Adriaenssens E.M."/>
            <person name="Foster-Nyarko E."/>
            <person name="Jarju S."/>
            <person name="Secka A."/>
            <person name="Antonio M."/>
            <person name="Oren A."/>
            <person name="Chaudhuri R.R."/>
            <person name="La Ragione R."/>
            <person name="Hildebrand F."/>
            <person name="Pallen M.J."/>
        </authorList>
    </citation>
    <scope>NUCLEOTIDE SEQUENCE</scope>
    <source>
        <strain evidence="2">14324</strain>
    </source>
</reference>
<name>A0A9D2DVE6_9FIRM</name>
<sequence length="258" mass="28729">MEQVFLLYRAEKLKYRHSLSGKLWILFPCLTLLMAYGLAANYGTVDSYNWWYIGILPGFLTLYCCMSQEKEKKIRNQAVLLTAEDLKKAWDAKTLNAVKYVAAANVLLVSCSFLLGNIVMPLLQQEQVIYVSAGQNVLAALVMILASLWQIPLCLWMDRKIGMFPTLAVNMTLNTSGCLTAVTGLWMLNPWGILPRIMCPVIGILPNGLTAHPGNTGYIPGITDPASLFIGSFICLALFVILWVATRVWYDRKGAEAL</sequence>
<feature type="transmembrane region" description="Helical" evidence="1">
    <location>
        <begin position="228"/>
        <end position="250"/>
    </location>
</feature>
<dbReference type="Proteomes" id="UP000824041">
    <property type="component" value="Unassembled WGS sequence"/>
</dbReference>
<feature type="transmembrane region" description="Helical" evidence="1">
    <location>
        <begin position="48"/>
        <end position="66"/>
    </location>
</feature>
<keyword evidence="1" id="KW-0472">Membrane</keyword>
<comment type="caution">
    <text evidence="2">The sequence shown here is derived from an EMBL/GenBank/DDBJ whole genome shotgun (WGS) entry which is preliminary data.</text>
</comment>
<feature type="transmembrane region" description="Helical" evidence="1">
    <location>
        <begin position="97"/>
        <end position="123"/>
    </location>
</feature>
<dbReference type="AlphaFoldDB" id="A0A9D2DVE6"/>
<reference evidence="2" key="2">
    <citation type="submission" date="2021-04" db="EMBL/GenBank/DDBJ databases">
        <authorList>
            <person name="Gilroy R."/>
        </authorList>
    </citation>
    <scope>NUCLEOTIDE SEQUENCE</scope>
    <source>
        <strain evidence="2">14324</strain>
    </source>
</reference>
<feature type="transmembrane region" description="Helical" evidence="1">
    <location>
        <begin position="21"/>
        <end position="42"/>
    </location>
</feature>
<gene>
    <name evidence="2" type="ORF">IAA21_13685</name>
</gene>
<keyword evidence="1" id="KW-0812">Transmembrane</keyword>
<feature type="transmembrane region" description="Helical" evidence="1">
    <location>
        <begin position="167"/>
        <end position="188"/>
    </location>
</feature>
<dbReference type="CDD" id="cd21807">
    <property type="entry name" value="ABC-2_lan_permease_MutE_EpiE-like"/>
    <property type="match status" value="1"/>
</dbReference>
<evidence type="ECO:0000256" key="1">
    <source>
        <dbReference type="SAM" id="Phobius"/>
    </source>
</evidence>
<accession>A0A9D2DVE6</accession>